<reference evidence="2" key="1">
    <citation type="journal article" date="2023" name="Science">
        <title>Genome structures resolve the early diversification of teleost fishes.</title>
        <authorList>
            <person name="Parey E."/>
            <person name="Louis A."/>
            <person name="Montfort J."/>
            <person name="Bouchez O."/>
            <person name="Roques C."/>
            <person name="Iampietro C."/>
            <person name="Lluch J."/>
            <person name="Castinel A."/>
            <person name="Donnadieu C."/>
            <person name="Desvignes T."/>
            <person name="Floi Bucao C."/>
            <person name="Jouanno E."/>
            <person name="Wen M."/>
            <person name="Mejri S."/>
            <person name="Dirks R."/>
            <person name="Jansen H."/>
            <person name="Henkel C."/>
            <person name="Chen W.J."/>
            <person name="Zahm M."/>
            <person name="Cabau C."/>
            <person name="Klopp C."/>
            <person name="Thompson A.W."/>
            <person name="Robinson-Rechavi M."/>
            <person name="Braasch I."/>
            <person name="Lecointre G."/>
            <person name="Bobe J."/>
            <person name="Postlethwait J.H."/>
            <person name="Berthelot C."/>
            <person name="Roest Crollius H."/>
            <person name="Guiguen Y."/>
        </authorList>
    </citation>
    <scope>NUCLEOTIDE SEQUENCE</scope>
    <source>
        <strain evidence="2">WJC10195</strain>
    </source>
</reference>
<gene>
    <name evidence="2" type="ORF">SKAU_G00240630</name>
</gene>
<evidence type="ECO:0000313" key="3">
    <source>
        <dbReference type="Proteomes" id="UP001152622"/>
    </source>
</evidence>
<feature type="region of interest" description="Disordered" evidence="1">
    <location>
        <begin position="32"/>
        <end position="51"/>
    </location>
</feature>
<accession>A0A9Q1ITU9</accession>
<sequence length="90" mass="10114">MWNVPAEPPGVASLLKYKETPERLSTEELRYSEGAIRHSSPELGRKDRAESHLGQWGVPPWQVCSPISTHYQPALPNKLPWPLGGKTYAH</sequence>
<keyword evidence="3" id="KW-1185">Reference proteome</keyword>
<evidence type="ECO:0000256" key="1">
    <source>
        <dbReference type="SAM" id="MobiDB-lite"/>
    </source>
</evidence>
<dbReference type="Proteomes" id="UP001152622">
    <property type="component" value="Chromosome 8"/>
</dbReference>
<organism evidence="2 3">
    <name type="scientific">Synaphobranchus kaupii</name>
    <name type="common">Kaup's arrowtooth eel</name>
    <dbReference type="NCBI Taxonomy" id="118154"/>
    <lineage>
        <taxon>Eukaryota</taxon>
        <taxon>Metazoa</taxon>
        <taxon>Chordata</taxon>
        <taxon>Craniata</taxon>
        <taxon>Vertebrata</taxon>
        <taxon>Euteleostomi</taxon>
        <taxon>Actinopterygii</taxon>
        <taxon>Neopterygii</taxon>
        <taxon>Teleostei</taxon>
        <taxon>Anguilliformes</taxon>
        <taxon>Synaphobranchidae</taxon>
        <taxon>Synaphobranchus</taxon>
    </lineage>
</organism>
<protein>
    <submittedName>
        <fullName evidence="2">Uncharacterized protein</fullName>
    </submittedName>
</protein>
<evidence type="ECO:0000313" key="2">
    <source>
        <dbReference type="EMBL" id="KAJ8352587.1"/>
    </source>
</evidence>
<dbReference type="AlphaFoldDB" id="A0A9Q1ITU9"/>
<proteinExistence type="predicted"/>
<comment type="caution">
    <text evidence="2">The sequence shown here is derived from an EMBL/GenBank/DDBJ whole genome shotgun (WGS) entry which is preliminary data.</text>
</comment>
<dbReference type="EMBL" id="JAINUF010000008">
    <property type="protein sequence ID" value="KAJ8352587.1"/>
    <property type="molecule type" value="Genomic_DNA"/>
</dbReference>
<name>A0A9Q1ITU9_SYNKA</name>